<dbReference type="InterPro" id="IPR052517">
    <property type="entry name" value="GlcG_carb_metab_protein"/>
</dbReference>
<accession>W4M521</accession>
<evidence type="ECO:0008006" key="3">
    <source>
        <dbReference type="Google" id="ProtNLM"/>
    </source>
</evidence>
<protein>
    <recommendedName>
        <fullName evidence="3">Heme-binding protein</fullName>
    </recommendedName>
</protein>
<dbReference type="AlphaFoldDB" id="W4M521"/>
<proteinExistence type="predicted"/>
<dbReference type="EMBL" id="AZHX01000995">
    <property type="protein sequence ID" value="ETX05273.1"/>
    <property type="molecule type" value="Genomic_DNA"/>
</dbReference>
<dbReference type="HOGENOM" id="CLU_414412_0_0_7"/>
<gene>
    <name evidence="1" type="ORF">ETSY2_23925</name>
</gene>
<feature type="non-terminal residue" evidence="1">
    <location>
        <position position="535"/>
    </location>
</feature>
<evidence type="ECO:0000313" key="1">
    <source>
        <dbReference type="EMBL" id="ETX05273.1"/>
    </source>
</evidence>
<dbReference type="Gene3D" id="3.30.450.150">
    <property type="entry name" value="Haem-degrading domain"/>
    <property type="match status" value="2"/>
</dbReference>
<dbReference type="Proteomes" id="UP000019140">
    <property type="component" value="Unassembled WGS sequence"/>
</dbReference>
<comment type="caution">
    <text evidence="1">The sequence shown here is derived from an EMBL/GenBank/DDBJ whole genome shotgun (WGS) entry which is preliminary data.</text>
</comment>
<dbReference type="PANTHER" id="PTHR34309:SF1">
    <property type="entry name" value="PROTEIN GLCG"/>
    <property type="match status" value="1"/>
</dbReference>
<dbReference type="InterPro" id="IPR038084">
    <property type="entry name" value="PduO/GlcC-like_sf"/>
</dbReference>
<evidence type="ECO:0000313" key="2">
    <source>
        <dbReference type="Proteomes" id="UP000019140"/>
    </source>
</evidence>
<dbReference type="SUPFAM" id="SSF143744">
    <property type="entry name" value="GlcG-like"/>
    <property type="match status" value="2"/>
</dbReference>
<organism evidence="1 2">
    <name type="scientific">Candidatus Entotheonella gemina</name>
    <dbReference type="NCBI Taxonomy" id="1429439"/>
    <lineage>
        <taxon>Bacteria</taxon>
        <taxon>Pseudomonadati</taxon>
        <taxon>Nitrospinota/Tectimicrobiota group</taxon>
        <taxon>Candidatus Tectimicrobiota</taxon>
        <taxon>Candidatus Entotheonellia</taxon>
        <taxon>Candidatus Entotheonellales</taxon>
        <taxon>Candidatus Entotheonellaceae</taxon>
        <taxon>Candidatus Entotheonella</taxon>
    </lineage>
</organism>
<dbReference type="PANTHER" id="PTHR34309">
    <property type="entry name" value="SLR1406 PROTEIN"/>
    <property type="match status" value="1"/>
</dbReference>
<keyword evidence="2" id="KW-1185">Reference proteome</keyword>
<sequence>MRSRVLVCMIRLVFGLAIISYYGCDTSSPIDSGPSEAGPSTPSFRVANPLLASDVRTIITQAVTEAIDQQAMVTVVVTDRAAKVLGAFRMTGAPTHTMIDREAGMRNEGLELFEVPAELAALSKAGTAASFATSGNAFTTRTASDIIQEHRPRTIRFTPSGPLFGVQFSSLACSDIKIDGALPLGLAGDPGGVPLYKNGEPVGAIGVEGDGNYGIDRDPFDGDQPIEERIAVAGSRGFEAPANIRGDTILLDGIRLPFVNVEMPPPPPALAFEDLPGQEIEVGIPADSQFFFDRVIRDTPDAAFGFADAALDGVPGRIAVDAQGRNRFPFRDSASREGLTAQEVERIISQAIEQAVVTRAAIRQPRGSFAQVNVAVVDADGVVLGYFSTPDAPFFGFDVSVQKARTSAFFSSSRAGSELLNAGLEAFVNAALADGLALDGSVAFSDRGAGFLNRPLLPDGIDGTAHGPFSRPISQWSPFNVGLQLELIFDTLGVLLFSENVDDVLARLGDCARIAGLENGIQIFAGSVPLFKKGA</sequence>
<reference evidence="1 2" key="1">
    <citation type="journal article" date="2014" name="Nature">
        <title>An environmental bacterial taxon with a large and distinct metabolic repertoire.</title>
        <authorList>
            <person name="Wilson M.C."/>
            <person name="Mori T."/>
            <person name="Ruckert C."/>
            <person name="Uria A.R."/>
            <person name="Helf M.J."/>
            <person name="Takada K."/>
            <person name="Gernert C."/>
            <person name="Steffens U.A."/>
            <person name="Heycke N."/>
            <person name="Schmitt S."/>
            <person name="Rinke C."/>
            <person name="Helfrich E.J."/>
            <person name="Brachmann A.O."/>
            <person name="Gurgui C."/>
            <person name="Wakimoto T."/>
            <person name="Kracht M."/>
            <person name="Crusemann M."/>
            <person name="Hentschel U."/>
            <person name="Abe I."/>
            <person name="Matsunaga S."/>
            <person name="Kalinowski J."/>
            <person name="Takeyama H."/>
            <person name="Piel J."/>
        </authorList>
    </citation>
    <scope>NUCLEOTIDE SEQUENCE [LARGE SCALE GENOMIC DNA]</scope>
    <source>
        <strain evidence="2">TSY2</strain>
    </source>
</reference>
<name>W4M521_9BACT</name>